<dbReference type="EMBL" id="JABFCZ010000015">
    <property type="protein sequence ID" value="MBD1547518.1"/>
    <property type="molecule type" value="Genomic_DNA"/>
</dbReference>
<protein>
    <submittedName>
        <fullName evidence="2">Uncharacterized protein</fullName>
    </submittedName>
</protein>
<dbReference type="RefSeq" id="WP_190292269.1">
    <property type="nucleotide sequence ID" value="NZ_JABFCZ010000015.1"/>
</dbReference>
<feature type="signal peptide" evidence="1">
    <location>
        <begin position="1"/>
        <end position="22"/>
    </location>
</feature>
<sequence length="246" mass="28351">MRKIHIFLSLSFFILSTNPSFSFTEDVRKAVHKILSNYGYVLIEFSPHGKTADITPGSFIYRQNYDPTQKNFSSSQFGSLCTPKYSTFRINGAFQSKYINQGLFQEVPTHFKYTGNKLKYILQRAGLYYLSQTAITMEIIINPQIAYYLKPQEYIDITKKLGKTCSDNISNNSKNHNAFLVKSSVLFSIDYEFEFGRNTKRNTRVKIDRELKNVFNITEVENIGNYGKKASGIPRVYGVLLEELEN</sequence>
<evidence type="ECO:0000256" key="1">
    <source>
        <dbReference type="SAM" id="SignalP"/>
    </source>
</evidence>
<evidence type="ECO:0000313" key="2">
    <source>
        <dbReference type="EMBL" id="MBD1547518.1"/>
    </source>
</evidence>
<comment type="caution">
    <text evidence="2">The sequence shown here is derived from an EMBL/GenBank/DDBJ whole genome shotgun (WGS) entry which is preliminary data.</text>
</comment>
<keyword evidence="1" id="KW-0732">Signal</keyword>
<organism evidence="2 3">
    <name type="scientific">Roseibium aggregatum</name>
    <dbReference type="NCBI Taxonomy" id="187304"/>
    <lineage>
        <taxon>Bacteria</taxon>
        <taxon>Pseudomonadati</taxon>
        <taxon>Pseudomonadota</taxon>
        <taxon>Alphaproteobacteria</taxon>
        <taxon>Hyphomicrobiales</taxon>
        <taxon>Stappiaceae</taxon>
        <taxon>Roseibium</taxon>
    </lineage>
</organism>
<evidence type="ECO:0000313" key="3">
    <source>
        <dbReference type="Proteomes" id="UP000598467"/>
    </source>
</evidence>
<dbReference type="AlphaFoldDB" id="A0A926P153"/>
<feature type="chain" id="PRO_5037089028" evidence="1">
    <location>
        <begin position="23"/>
        <end position="246"/>
    </location>
</feature>
<proteinExistence type="predicted"/>
<gene>
    <name evidence="2" type="ORF">HK439_14720</name>
</gene>
<accession>A0A926P153</accession>
<name>A0A926P153_9HYPH</name>
<dbReference type="Proteomes" id="UP000598467">
    <property type="component" value="Unassembled WGS sequence"/>
</dbReference>
<reference evidence="2" key="1">
    <citation type="submission" date="2020-05" db="EMBL/GenBank/DDBJ databases">
        <title>Identification of trans-AT polyketide cluster in two marine bacteria, producers of a novel glutaramide-containing polyketide sesbanimide D and analogs.</title>
        <authorList>
            <person name="Kacar D."/>
            <person name="Rodriguez P."/>
            <person name="Canedo L."/>
            <person name="Gonzalez E."/>
            <person name="Galan B."/>
            <person name="De La Calle F."/>
            <person name="Garcia J.L."/>
        </authorList>
    </citation>
    <scope>NUCLEOTIDE SEQUENCE</scope>
    <source>
        <strain evidence="2">PHM038</strain>
    </source>
</reference>